<evidence type="ECO:0000256" key="4">
    <source>
        <dbReference type="ARBA" id="ARBA00022692"/>
    </source>
</evidence>
<evidence type="ECO:0000256" key="2">
    <source>
        <dbReference type="ARBA" id="ARBA00022475"/>
    </source>
</evidence>
<dbReference type="EMBL" id="PIYS01000001">
    <property type="protein sequence ID" value="PKF73348.1"/>
    <property type="molecule type" value="Genomic_DNA"/>
</dbReference>
<dbReference type="SMART" id="SM00283">
    <property type="entry name" value="MA"/>
    <property type="match status" value="1"/>
</dbReference>
<dbReference type="Gene3D" id="1.10.287.950">
    <property type="entry name" value="Methyl-accepting chemotaxis protein"/>
    <property type="match status" value="1"/>
</dbReference>
<dbReference type="Pfam" id="PF13682">
    <property type="entry name" value="CZB"/>
    <property type="match status" value="1"/>
</dbReference>
<dbReference type="AlphaFoldDB" id="A0A2I0CUT2"/>
<proteinExistence type="predicted"/>
<dbReference type="InterPro" id="IPR025991">
    <property type="entry name" value="Chemoreceptor_zinc-bind_dom"/>
</dbReference>
<dbReference type="Gene3D" id="1.20.120.30">
    <property type="entry name" value="Aspartate receptor, ligand-binding domain"/>
    <property type="match status" value="1"/>
</dbReference>
<keyword evidence="6 9" id="KW-0472">Membrane</keyword>
<evidence type="ECO:0000256" key="6">
    <source>
        <dbReference type="ARBA" id="ARBA00023136"/>
    </source>
</evidence>
<dbReference type="PANTHER" id="PTHR32089:SF112">
    <property type="entry name" value="LYSOZYME-LIKE PROTEIN-RELATED"/>
    <property type="match status" value="1"/>
</dbReference>
<keyword evidence="3" id="KW-0488">Methylation</keyword>
<gene>
    <name evidence="11" type="ORF">CW360_00250</name>
</gene>
<feature type="domain" description="Methyl-accepting transducer" evidence="10">
    <location>
        <begin position="183"/>
        <end position="379"/>
    </location>
</feature>
<dbReference type="GO" id="GO:0006935">
    <property type="term" value="P:chemotaxis"/>
    <property type="evidence" value="ECO:0007669"/>
    <property type="project" value="UniProtKB-ARBA"/>
</dbReference>
<accession>A0A2I0CUT2</accession>
<dbReference type="Proteomes" id="UP000242861">
    <property type="component" value="Unassembled WGS sequence"/>
</dbReference>
<protein>
    <submittedName>
        <fullName evidence="11">Chemotaxis protein</fullName>
    </submittedName>
</protein>
<dbReference type="GO" id="GO:0007165">
    <property type="term" value="P:signal transduction"/>
    <property type="evidence" value="ECO:0007669"/>
    <property type="project" value="UniProtKB-KW"/>
</dbReference>
<comment type="caution">
    <text evidence="11">The sequence shown here is derived from an EMBL/GenBank/DDBJ whole genome shotgun (WGS) entry which is preliminary data.</text>
</comment>
<evidence type="ECO:0000256" key="9">
    <source>
        <dbReference type="SAM" id="Phobius"/>
    </source>
</evidence>
<comment type="subcellular location">
    <subcellularLocation>
        <location evidence="1">Cell membrane</location>
    </subcellularLocation>
</comment>
<name>A0A2I0CUT2_9PSED</name>
<dbReference type="GO" id="GO:0005886">
    <property type="term" value="C:plasma membrane"/>
    <property type="evidence" value="ECO:0007669"/>
    <property type="project" value="UniProtKB-SubCell"/>
</dbReference>
<evidence type="ECO:0000256" key="1">
    <source>
        <dbReference type="ARBA" id="ARBA00004236"/>
    </source>
</evidence>
<dbReference type="SUPFAM" id="SSF58104">
    <property type="entry name" value="Methyl-accepting chemotaxis protein (MCP) signaling domain"/>
    <property type="match status" value="1"/>
</dbReference>
<dbReference type="PROSITE" id="PS50111">
    <property type="entry name" value="CHEMOTAXIS_TRANSDUC_2"/>
    <property type="match status" value="1"/>
</dbReference>
<organism evidence="11 12">
    <name type="scientific">Pseudomonas fluvialis</name>
    <dbReference type="NCBI Taxonomy" id="1793966"/>
    <lineage>
        <taxon>Bacteria</taxon>
        <taxon>Pseudomonadati</taxon>
        <taxon>Pseudomonadota</taxon>
        <taxon>Gammaproteobacteria</taxon>
        <taxon>Pseudomonadales</taxon>
        <taxon>Pseudomonadaceae</taxon>
        <taxon>Pseudomonas</taxon>
    </lineage>
</organism>
<feature type="transmembrane region" description="Helical" evidence="9">
    <location>
        <begin position="24"/>
        <end position="42"/>
    </location>
</feature>
<keyword evidence="5 9" id="KW-1133">Transmembrane helix</keyword>
<keyword evidence="2" id="KW-1003">Cell membrane</keyword>
<dbReference type="Pfam" id="PF00015">
    <property type="entry name" value="MCPsignal"/>
    <property type="match status" value="1"/>
</dbReference>
<evidence type="ECO:0000256" key="8">
    <source>
        <dbReference type="PROSITE-ProRule" id="PRU00284"/>
    </source>
</evidence>
<evidence type="ECO:0000256" key="7">
    <source>
        <dbReference type="ARBA" id="ARBA00023224"/>
    </source>
</evidence>
<reference evidence="12" key="1">
    <citation type="submission" date="2017-12" db="EMBL/GenBank/DDBJ databases">
        <authorList>
            <person name="Yu X.-Y."/>
        </authorList>
    </citation>
    <scope>NUCLEOTIDE SEQUENCE [LARGE SCALE GENOMIC DNA]</scope>
    <source>
        <strain evidence="12">ZYSR67-Z</strain>
    </source>
</reference>
<keyword evidence="7 8" id="KW-0807">Transducer</keyword>
<evidence type="ECO:0000259" key="10">
    <source>
        <dbReference type="PROSITE" id="PS50111"/>
    </source>
</evidence>
<evidence type="ECO:0000256" key="3">
    <source>
        <dbReference type="ARBA" id="ARBA00022481"/>
    </source>
</evidence>
<sequence length="499" mass="54595">MSFSSPQTYGVSAGSPFLCARIKLLAGSLVAISLAGPLWSILFAEGSLWWLLQPVLTLLPVVVMLRAGGRVLRTLQTVYDTMSQANAGAFHLRVTNTQHLGEVGKVAWEVNDFLDKVESYFKEVDSCFSHVARGNFQRQALTDGMPGQLRVSLENINYSIGEMSKNSRLVADNQLHSALHSLNVQNLIRNLRDAQEDLLHIGERMGQVEQIANDNGSAALHSQQGVQQMVEALDNISRTINQVAEVVNQLGNDSQQVQASLSIITEIADQTNLLALNAAIEAARAGDQGRGFAVVADEVKALSRRTKDAAVEVTSTIGNFSRRVSDMVVQAADSNSLAQEVSRMAVGFRDQFDTFASGSRQTMAAVSMAKDQALNTLVKVDHIIYKQNGYIALDSSAQFTGALEAVAMDHQHCRLGQWYYQGEGQASCSHTRGFRALEAPHVQVHRAVQAAVALRDADWIHQPAIKQRIIDAMREAEEQSYAMIQHMDAMLQEKHASLG</sequence>
<evidence type="ECO:0000313" key="11">
    <source>
        <dbReference type="EMBL" id="PKF73348.1"/>
    </source>
</evidence>
<feature type="transmembrane region" description="Helical" evidence="9">
    <location>
        <begin position="48"/>
        <end position="67"/>
    </location>
</feature>
<evidence type="ECO:0000313" key="12">
    <source>
        <dbReference type="Proteomes" id="UP000242861"/>
    </source>
</evidence>
<dbReference type="PANTHER" id="PTHR32089">
    <property type="entry name" value="METHYL-ACCEPTING CHEMOTAXIS PROTEIN MCPB"/>
    <property type="match status" value="1"/>
</dbReference>
<dbReference type="Gene3D" id="1.20.120.1530">
    <property type="match status" value="1"/>
</dbReference>
<dbReference type="InterPro" id="IPR004089">
    <property type="entry name" value="MCPsignal_dom"/>
</dbReference>
<keyword evidence="4 9" id="KW-0812">Transmembrane</keyword>
<evidence type="ECO:0000256" key="5">
    <source>
        <dbReference type="ARBA" id="ARBA00022989"/>
    </source>
</evidence>